<reference evidence="2" key="3">
    <citation type="submission" date="2015-06" db="UniProtKB">
        <authorList>
            <consortium name="EnsemblMetazoa"/>
        </authorList>
    </citation>
    <scope>IDENTIFICATION</scope>
</reference>
<evidence type="ECO:0000313" key="1">
    <source>
        <dbReference type="EMBL" id="ESN97607.1"/>
    </source>
</evidence>
<dbReference type="InParanoid" id="T1FCN7"/>
<sequence length="214" mass="24572">MSEKRFRTEEVLANIMADENVDFEESDDEIEEFERLADATDAITDSQTPVDVVLLPPTKVDSISDEEMIDDDDLLPSNMPNEVPGRVGVLLEQADARNDVGLQKKDKKCKKPEPKWTKKINFTGKSSTGTPEKIRSKYPELCSKSPYHLFKLYYDNELRDMIMFPNGNMVVDVPIVPIWEHAAILLQIIKSKKILVLGSHIRYSYLTEKFDTFW</sequence>
<keyword evidence="3" id="KW-1185">Reference proteome</keyword>
<dbReference type="HOGENOM" id="CLU_1290236_0_0_1"/>
<proteinExistence type="predicted"/>
<dbReference type="RefSeq" id="XP_009024423.1">
    <property type="nucleotide sequence ID" value="XM_009026175.1"/>
</dbReference>
<protein>
    <recommendedName>
        <fullName evidence="4">PiggyBac transposable element-derived protein domain-containing protein</fullName>
    </recommendedName>
</protein>
<dbReference type="EnsemblMetazoa" id="HelroT178044">
    <property type="protein sequence ID" value="HelroP178044"/>
    <property type="gene ID" value="HelroG178044"/>
</dbReference>
<dbReference type="CTD" id="20206586"/>
<dbReference type="Proteomes" id="UP000015101">
    <property type="component" value="Unassembled WGS sequence"/>
</dbReference>
<organism evidence="2 3">
    <name type="scientific">Helobdella robusta</name>
    <name type="common">Californian leech</name>
    <dbReference type="NCBI Taxonomy" id="6412"/>
    <lineage>
        <taxon>Eukaryota</taxon>
        <taxon>Metazoa</taxon>
        <taxon>Spiralia</taxon>
        <taxon>Lophotrochozoa</taxon>
        <taxon>Annelida</taxon>
        <taxon>Clitellata</taxon>
        <taxon>Hirudinea</taxon>
        <taxon>Rhynchobdellida</taxon>
        <taxon>Glossiphoniidae</taxon>
        <taxon>Helobdella</taxon>
    </lineage>
</organism>
<dbReference type="AlphaFoldDB" id="T1FCN7"/>
<dbReference type="EMBL" id="KB097336">
    <property type="protein sequence ID" value="ESN97607.1"/>
    <property type="molecule type" value="Genomic_DNA"/>
</dbReference>
<evidence type="ECO:0000313" key="2">
    <source>
        <dbReference type="EnsemblMetazoa" id="HelroP178044"/>
    </source>
</evidence>
<dbReference type="GeneID" id="20206586"/>
<evidence type="ECO:0000313" key="3">
    <source>
        <dbReference type="Proteomes" id="UP000015101"/>
    </source>
</evidence>
<reference evidence="1 3" key="2">
    <citation type="journal article" date="2013" name="Nature">
        <title>Insights into bilaterian evolution from three spiralian genomes.</title>
        <authorList>
            <person name="Simakov O."/>
            <person name="Marletaz F."/>
            <person name="Cho S.J."/>
            <person name="Edsinger-Gonzales E."/>
            <person name="Havlak P."/>
            <person name="Hellsten U."/>
            <person name="Kuo D.H."/>
            <person name="Larsson T."/>
            <person name="Lv J."/>
            <person name="Arendt D."/>
            <person name="Savage R."/>
            <person name="Osoegawa K."/>
            <person name="de Jong P."/>
            <person name="Grimwood J."/>
            <person name="Chapman J.A."/>
            <person name="Shapiro H."/>
            <person name="Aerts A."/>
            <person name="Otillar R.P."/>
            <person name="Terry A.Y."/>
            <person name="Boore J.L."/>
            <person name="Grigoriev I.V."/>
            <person name="Lindberg D.R."/>
            <person name="Seaver E.C."/>
            <person name="Weisblat D.A."/>
            <person name="Putnam N.H."/>
            <person name="Rokhsar D.S."/>
        </authorList>
    </citation>
    <scope>NUCLEOTIDE SEQUENCE</scope>
</reference>
<accession>T1FCN7</accession>
<dbReference type="KEGG" id="hro:HELRODRAFT_178044"/>
<evidence type="ECO:0008006" key="4">
    <source>
        <dbReference type="Google" id="ProtNLM"/>
    </source>
</evidence>
<name>T1FCN7_HELRO</name>
<reference evidence="3" key="1">
    <citation type="submission" date="2012-12" db="EMBL/GenBank/DDBJ databases">
        <authorList>
            <person name="Hellsten U."/>
            <person name="Grimwood J."/>
            <person name="Chapman J.A."/>
            <person name="Shapiro H."/>
            <person name="Aerts A."/>
            <person name="Otillar R.P."/>
            <person name="Terry A.Y."/>
            <person name="Boore J.L."/>
            <person name="Simakov O."/>
            <person name="Marletaz F."/>
            <person name="Cho S.-J."/>
            <person name="Edsinger-Gonzales E."/>
            <person name="Havlak P."/>
            <person name="Kuo D.-H."/>
            <person name="Larsson T."/>
            <person name="Lv J."/>
            <person name="Arendt D."/>
            <person name="Savage R."/>
            <person name="Osoegawa K."/>
            <person name="de Jong P."/>
            <person name="Lindberg D.R."/>
            <person name="Seaver E.C."/>
            <person name="Weisblat D.A."/>
            <person name="Putnam N.H."/>
            <person name="Grigoriev I.V."/>
            <person name="Rokhsar D.S."/>
        </authorList>
    </citation>
    <scope>NUCLEOTIDE SEQUENCE</scope>
</reference>
<dbReference type="EMBL" id="AMQM01006280">
    <property type="status" value="NOT_ANNOTATED_CDS"/>
    <property type="molecule type" value="Genomic_DNA"/>
</dbReference>
<gene>
    <name evidence="2" type="primary">20206586</name>
    <name evidence="1" type="ORF">HELRODRAFT_178044</name>
</gene>